<evidence type="ECO:0000256" key="1">
    <source>
        <dbReference type="SAM" id="MobiDB-lite"/>
    </source>
</evidence>
<feature type="compositionally biased region" description="Gly residues" evidence="1">
    <location>
        <begin position="60"/>
        <end position="71"/>
    </location>
</feature>
<organism evidence="2 3">
    <name type="scientific">Acetobacter orientalis</name>
    <dbReference type="NCBI Taxonomy" id="146474"/>
    <lineage>
        <taxon>Bacteria</taxon>
        <taxon>Pseudomonadati</taxon>
        <taxon>Pseudomonadota</taxon>
        <taxon>Alphaproteobacteria</taxon>
        <taxon>Acetobacterales</taxon>
        <taxon>Acetobacteraceae</taxon>
        <taxon>Acetobacter</taxon>
    </lineage>
</organism>
<dbReference type="EMBL" id="AP018515">
    <property type="protein sequence ID" value="BBC80936.1"/>
    <property type="molecule type" value="Genomic_DNA"/>
</dbReference>
<reference evidence="2 3" key="1">
    <citation type="submission" date="2018-02" db="EMBL/GenBank/DDBJ databases">
        <title>Acetobacter orientalis genome.</title>
        <authorList>
            <person name="Nakashima N."/>
            <person name="Tamura T."/>
        </authorList>
    </citation>
    <scope>NUCLEOTIDE SEQUENCE [LARGE SCALE GENOMIC DNA]</scope>
    <source>
        <strain evidence="2 3">FAN1</strain>
    </source>
</reference>
<sequence>MTGHPARTDALKPNGTPYPNGQAVPDGRSPGLWLLAYAPKAHNTSTVTPPSLTPLRPVGVAGGRGLTPGYA</sequence>
<name>A0A2Z5ZKA1_9PROT</name>
<proteinExistence type="predicted"/>
<feature type="compositionally biased region" description="Low complexity" evidence="1">
    <location>
        <begin position="44"/>
        <end position="58"/>
    </location>
</feature>
<evidence type="ECO:0000313" key="3">
    <source>
        <dbReference type="Proteomes" id="UP000270034"/>
    </source>
</evidence>
<dbReference type="Proteomes" id="UP000270034">
    <property type="component" value="Chromosome"/>
</dbReference>
<gene>
    <name evidence="2" type="ORF">AcetOrient_orf03940</name>
</gene>
<protein>
    <submittedName>
        <fullName evidence="2">Uncharacterized protein</fullName>
    </submittedName>
</protein>
<evidence type="ECO:0000313" key="2">
    <source>
        <dbReference type="EMBL" id="BBC80936.1"/>
    </source>
</evidence>
<accession>A0A2Z5ZKA1</accession>
<dbReference type="AlphaFoldDB" id="A0A2Z5ZKA1"/>
<feature type="compositionally biased region" description="Basic and acidic residues" evidence="1">
    <location>
        <begin position="1"/>
        <end position="10"/>
    </location>
</feature>
<dbReference type="KEGG" id="aot:AcetOri_orf03940"/>
<feature type="region of interest" description="Disordered" evidence="1">
    <location>
        <begin position="1"/>
        <end position="26"/>
    </location>
</feature>
<feature type="region of interest" description="Disordered" evidence="1">
    <location>
        <begin position="43"/>
        <end position="71"/>
    </location>
</feature>